<dbReference type="RefSeq" id="WP_345276344.1">
    <property type="nucleotide sequence ID" value="NZ_BAABJW010000002.1"/>
</dbReference>
<accession>A0ABP9CER1</accession>
<organism evidence="1 2">
    <name type="scientific">Litoribaculum gwangyangense</name>
    <dbReference type="NCBI Taxonomy" id="1130722"/>
    <lineage>
        <taxon>Bacteria</taxon>
        <taxon>Pseudomonadati</taxon>
        <taxon>Bacteroidota</taxon>
        <taxon>Flavobacteriia</taxon>
        <taxon>Flavobacteriales</taxon>
        <taxon>Flavobacteriaceae</taxon>
        <taxon>Litoribaculum</taxon>
    </lineage>
</organism>
<name>A0ABP9CER1_9FLAO</name>
<sequence>MKSLAQIMCLFLLIIGNVYSQQEKGIIGSNNWLRNWTDFKPNQKDYGEPTQILTGNITQDTKLTKRDVYLLLGSVFVTNNATLTIEPGTVVLGDYASKASLTISKGAKIVAEGTVTDPIIFTSNKSVKRPGDWGGIIILGDAPINRFGSGSAASYYPNLTGVNYANTNYGGNNDTSNSGTLKFVRIEYAGKRISRELYFNGLLLASVGSGTTIENIMVSHSAGDSYSIWGGNINLTKAVSFKSNGSDFKFNYGTRSNIKNSLAIRSPYLSSDYGSKCIEIKSFDNKGEFDFSKKNTYVKAQNLTFINDSENLEADIKMNLVKEAVYIGQNAKLEMDKSVISGFNPAVVLNDGIQINQNNLEEIAFTDMYFHSCNGNIFVENNSNNDDLENWYGNSAFFNVYSKSDNTETFIDIKNEKLPDYRLRINKIIASNEVDVDLIEDK</sequence>
<dbReference type="Proteomes" id="UP001501433">
    <property type="component" value="Unassembled WGS sequence"/>
</dbReference>
<keyword evidence="2" id="KW-1185">Reference proteome</keyword>
<proteinExistence type="predicted"/>
<evidence type="ECO:0000313" key="2">
    <source>
        <dbReference type="Proteomes" id="UP001501433"/>
    </source>
</evidence>
<comment type="caution">
    <text evidence="1">The sequence shown here is derived from an EMBL/GenBank/DDBJ whole genome shotgun (WGS) entry which is preliminary data.</text>
</comment>
<protein>
    <recommendedName>
        <fullName evidence="3">T9SS C-terminal target domain-containing protein</fullName>
    </recommendedName>
</protein>
<dbReference type="PANTHER" id="PTHR41339:SF1">
    <property type="entry name" value="SECRETED PROTEIN"/>
    <property type="match status" value="1"/>
</dbReference>
<dbReference type="PANTHER" id="PTHR41339">
    <property type="entry name" value="LIPL48"/>
    <property type="match status" value="1"/>
</dbReference>
<gene>
    <name evidence="1" type="ORF">GCM10023330_15100</name>
</gene>
<dbReference type="EMBL" id="BAABJW010000002">
    <property type="protein sequence ID" value="GAA4809184.1"/>
    <property type="molecule type" value="Genomic_DNA"/>
</dbReference>
<reference evidence="2" key="1">
    <citation type="journal article" date="2019" name="Int. J. Syst. Evol. Microbiol.">
        <title>The Global Catalogue of Microorganisms (GCM) 10K type strain sequencing project: providing services to taxonomists for standard genome sequencing and annotation.</title>
        <authorList>
            <consortium name="The Broad Institute Genomics Platform"/>
            <consortium name="The Broad Institute Genome Sequencing Center for Infectious Disease"/>
            <person name="Wu L."/>
            <person name="Ma J."/>
        </authorList>
    </citation>
    <scope>NUCLEOTIDE SEQUENCE [LARGE SCALE GENOMIC DNA]</scope>
    <source>
        <strain evidence="2">JCM 18325</strain>
    </source>
</reference>
<evidence type="ECO:0008006" key="3">
    <source>
        <dbReference type="Google" id="ProtNLM"/>
    </source>
</evidence>
<evidence type="ECO:0000313" key="1">
    <source>
        <dbReference type="EMBL" id="GAA4809184.1"/>
    </source>
</evidence>